<protein>
    <submittedName>
        <fullName evidence="1">Protein NETWORKED 4A</fullName>
    </submittedName>
</protein>
<dbReference type="EMBL" id="CM045767">
    <property type="protein sequence ID" value="KAI7998743.1"/>
    <property type="molecule type" value="Genomic_DNA"/>
</dbReference>
<evidence type="ECO:0000313" key="1">
    <source>
        <dbReference type="EMBL" id="KAI7998743.1"/>
    </source>
</evidence>
<proteinExistence type="predicted"/>
<name>A0ACC0GC89_9ERIC</name>
<comment type="caution">
    <text evidence="1">The sequence shown here is derived from an EMBL/GenBank/DDBJ whole genome shotgun (WGS) entry which is preliminary data.</text>
</comment>
<organism evidence="1 2">
    <name type="scientific">Camellia lanceoleosa</name>
    <dbReference type="NCBI Taxonomy" id="1840588"/>
    <lineage>
        <taxon>Eukaryota</taxon>
        <taxon>Viridiplantae</taxon>
        <taxon>Streptophyta</taxon>
        <taxon>Embryophyta</taxon>
        <taxon>Tracheophyta</taxon>
        <taxon>Spermatophyta</taxon>
        <taxon>Magnoliopsida</taxon>
        <taxon>eudicotyledons</taxon>
        <taxon>Gunneridae</taxon>
        <taxon>Pentapetalae</taxon>
        <taxon>asterids</taxon>
        <taxon>Ericales</taxon>
        <taxon>Theaceae</taxon>
        <taxon>Camellia</taxon>
    </lineage>
</organism>
<dbReference type="Proteomes" id="UP001060215">
    <property type="component" value="Chromosome 10"/>
</dbReference>
<sequence length="814" mass="93146">MGFFSFSQTLPPWLLTITLLTLPLLYTLFTLLTKQNKNTAKLPPSPRKLPIIGNLHQVRESAVEHLISTIAKSAPNPVDLSDMIFSVTKNVIGKIAFGTSHRGNQFEYGKLKDIIDDAMTLLSGFSPSDFFPGVGSVLDLATGLQWKLERCFKNLDTFFQKVLEEHLDPTRPKPKHEDIIDVMLGLAKDWTTVLHLAKDHMKVVLLVKLNKFMKRTESKKSHSWWWDSHISPKNSKWLVENLEDMDQSVKRMLKLIEEDGDSFAKKAEMYYQKRPELIARVEEFYHLYRSLAERYDHVTGELRKTVPSDLQSQGSGISDVGSEPASTWSSPDQKLTRRKSGPWAAGFEFFLGSGGSSSDLCNKEGDDSSTLDSDSESDASSVNNYSAAPGNGGEQGLRRKIIELEVELRDVKEKLRMQQEENTNSSSRGIRKVHSEGLLMRIAGYEEEMRDAREKLRLSEEEIARLKIEVQTNRSQEVTNDLEAELELSEKDVRSLGANLETEQKQAMESGEKIDGLKAEVSDPDCKIQTLEEELKITKEKLKGSEREIANLRNELENSGSTIRRLQDQLGSAQKDVATWKAKIDKEQREVSKLQDRMFRYKASLSDRNREIRVLKETVSNANQSLSEENTQLQAEITKLSKELSYLEDNLKEWEHRCQSLEEEIRRVKAGKTEMEGLLQAGMEQLKVTFKLEYDTLMEERDELNAKIATLIAEVSARDDQIEHMDQHLKQLHMEHIELIAGTEGAHRKGEELRSRVRELEEEVEKQREVIIEGAEEKREAIRQLCFSLEHYRNGYHRLRQAFVGHKRFPVMAA</sequence>
<reference evidence="1 2" key="1">
    <citation type="journal article" date="2022" name="Plant J.">
        <title>Chromosome-level genome of Camellia lanceoleosa provides a valuable resource for understanding genome evolution and self-incompatibility.</title>
        <authorList>
            <person name="Gong W."/>
            <person name="Xiao S."/>
            <person name="Wang L."/>
            <person name="Liao Z."/>
            <person name="Chang Y."/>
            <person name="Mo W."/>
            <person name="Hu G."/>
            <person name="Li W."/>
            <person name="Zhao G."/>
            <person name="Zhu H."/>
            <person name="Hu X."/>
            <person name="Ji K."/>
            <person name="Xiang X."/>
            <person name="Song Q."/>
            <person name="Yuan D."/>
            <person name="Jin S."/>
            <person name="Zhang L."/>
        </authorList>
    </citation>
    <scope>NUCLEOTIDE SEQUENCE [LARGE SCALE GENOMIC DNA]</scope>
    <source>
        <strain evidence="1">SQ_2022a</strain>
    </source>
</reference>
<accession>A0ACC0GC89</accession>
<evidence type="ECO:0000313" key="2">
    <source>
        <dbReference type="Proteomes" id="UP001060215"/>
    </source>
</evidence>
<gene>
    <name evidence="1" type="ORF">LOK49_LG10G02790</name>
</gene>
<keyword evidence="2" id="KW-1185">Reference proteome</keyword>